<reference evidence="1 2" key="1">
    <citation type="submission" date="2016-10" db="EMBL/GenBank/DDBJ databases">
        <title>Draft Genome Sequence of Rhizobacteria Flavobacterium johnsoniae CI04.</title>
        <authorList>
            <person name="Bravo J.I."/>
            <person name="Lozano G.L."/>
            <person name="Handelsman J."/>
        </authorList>
    </citation>
    <scope>NUCLEOTIDE SEQUENCE [LARGE SCALE GENOMIC DNA]</scope>
    <source>
        <strain evidence="1 2">CI04</strain>
    </source>
</reference>
<dbReference type="Proteomes" id="UP000182826">
    <property type="component" value="Unassembled WGS sequence"/>
</dbReference>
<organism evidence="1 2">
    <name type="scientific">Flavobacterium johnsoniae</name>
    <name type="common">Cytophaga johnsonae</name>
    <dbReference type="NCBI Taxonomy" id="986"/>
    <lineage>
        <taxon>Bacteria</taxon>
        <taxon>Pseudomonadati</taxon>
        <taxon>Bacteroidota</taxon>
        <taxon>Flavobacteriia</taxon>
        <taxon>Flavobacteriales</taxon>
        <taxon>Flavobacteriaceae</taxon>
        <taxon>Flavobacterium</taxon>
    </lineage>
</organism>
<protein>
    <submittedName>
        <fullName evidence="1">Uncharacterized protein</fullName>
    </submittedName>
</protein>
<accession>A0A1J7CQF9</accession>
<proteinExistence type="predicted"/>
<name>A0A1J7CQF9_FLAJO</name>
<evidence type="ECO:0000313" key="1">
    <source>
        <dbReference type="EMBL" id="OIV43752.1"/>
    </source>
</evidence>
<dbReference type="AlphaFoldDB" id="A0A1J7CQF9"/>
<comment type="caution">
    <text evidence="1">The sequence shown here is derived from an EMBL/GenBank/DDBJ whole genome shotgun (WGS) entry which is preliminary data.</text>
</comment>
<gene>
    <name evidence="1" type="ORF">BKM63_00670</name>
</gene>
<keyword evidence="2" id="KW-1185">Reference proteome</keyword>
<sequence length="65" mass="7617">MPLNQFKFYRKRKISSFVEVLNFDKAFLFIQKSKIKNQKSAIIRVFAIANSFHQCSINSKKSSTN</sequence>
<dbReference type="EMBL" id="MLFK01000001">
    <property type="protein sequence ID" value="OIV43752.1"/>
    <property type="molecule type" value="Genomic_DNA"/>
</dbReference>
<evidence type="ECO:0000313" key="2">
    <source>
        <dbReference type="Proteomes" id="UP000182826"/>
    </source>
</evidence>